<organism evidence="1 2">
    <name type="scientific">Beauveria bassiana</name>
    <name type="common">White muscardine disease fungus</name>
    <name type="synonym">Tritirachium shiotae</name>
    <dbReference type="NCBI Taxonomy" id="176275"/>
    <lineage>
        <taxon>Eukaryota</taxon>
        <taxon>Fungi</taxon>
        <taxon>Dikarya</taxon>
        <taxon>Ascomycota</taxon>
        <taxon>Pezizomycotina</taxon>
        <taxon>Sordariomycetes</taxon>
        <taxon>Hypocreomycetidae</taxon>
        <taxon>Hypocreales</taxon>
        <taxon>Cordycipitaceae</taxon>
        <taxon>Beauveria</taxon>
    </lineage>
</organism>
<dbReference type="EMBL" id="MRVG01000013">
    <property type="protein sequence ID" value="PMB64346.1"/>
    <property type="molecule type" value="Genomic_DNA"/>
</dbReference>
<name>A0A2N6NAP6_BEABA</name>
<gene>
    <name evidence="1" type="ORF">BM221_009732</name>
</gene>
<comment type="caution">
    <text evidence="1">The sequence shown here is derived from an EMBL/GenBank/DDBJ whole genome shotgun (WGS) entry which is preliminary data.</text>
</comment>
<evidence type="ECO:0000313" key="1">
    <source>
        <dbReference type="EMBL" id="PMB64346.1"/>
    </source>
</evidence>
<dbReference type="Proteomes" id="UP000235728">
    <property type="component" value="Unassembled WGS sequence"/>
</dbReference>
<sequence>MSNFVAMWVGAHSQDARWVGWQRGNWADGVDTQIGGGPQAAQAGTRPGTRSHKAFFVRVQLRADWKLGAGKVSDVVIGRDEPWAKLHHQTTCRYDIMGA</sequence>
<accession>A0A2N6NAP6</accession>
<proteinExistence type="predicted"/>
<protein>
    <submittedName>
        <fullName evidence="1">Uncharacterized protein</fullName>
    </submittedName>
</protein>
<evidence type="ECO:0000313" key="2">
    <source>
        <dbReference type="Proteomes" id="UP000235728"/>
    </source>
</evidence>
<dbReference type="AlphaFoldDB" id="A0A2N6NAP6"/>
<reference evidence="1 2" key="1">
    <citation type="journal article" date="2016" name="Appl. Microbiol. Biotechnol.">
        <title>Characterization of T-DNA insertion mutants with decreased virulence in the entomopathogenic fungus Beauveria bassiana JEF-007.</title>
        <authorList>
            <person name="Kim S."/>
            <person name="Lee S.J."/>
            <person name="Nai Y.S."/>
            <person name="Yu J.S."/>
            <person name="Lee M.R."/>
            <person name="Yang Y.T."/>
            <person name="Kim J.S."/>
        </authorList>
    </citation>
    <scope>NUCLEOTIDE SEQUENCE [LARGE SCALE GENOMIC DNA]</scope>
    <source>
        <strain evidence="1 2">JEF-007</strain>
    </source>
</reference>